<dbReference type="InterPro" id="IPR011701">
    <property type="entry name" value="MFS"/>
</dbReference>
<dbReference type="InterPro" id="IPR051084">
    <property type="entry name" value="H+-coupled_symporters"/>
</dbReference>
<feature type="transmembrane region" description="Helical" evidence="8">
    <location>
        <begin position="349"/>
        <end position="371"/>
    </location>
</feature>
<dbReference type="PROSITE" id="PS50850">
    <property type="entry name" value="MFS"/>
    <property type="match status" value="1"/>
</dbReference>
<feature type="transmembrane region" description="Helical" evidence="8">
    <location>
        <begin position="27"/>
        <end position="52"/>
    </location>
</feature>
<feature type="transmembrane region" description="Helical" evidence="8">
    <location>
        <begin position="322"/>
        <end position="342"/>
    </location>
</feature>
<feature type="transmembrane region" description="Helical" evidence="8">
    <location>
        <begin position="127"/>
        <end position="147"/>
    </location>
</feature>
<evidence type="ECO:0000256" key="8">
    <source>
        <dbReference type="SAM" id="Phobius"/>
    </source>
</evidence>
<comment type="caution">
    <text evidence="10">The sequence shown here is derived from an EMBL/GenBank/DDBJ whole genome shotgun (WGS) entry which is preliminary data.</text>
</comment>
<feature type="transmembrane region" description="Helical" evidence="8">
    <location>
        <begin position="168"/>
        <end position="191"/>
    </location>
</feature>
<dbReference type="SUPFAM" id="SSF103473">
    <property type="entry name" value="MFS general substrate transporter"/>
    <property type="match status" value="1"/>
</dbReference>
<reference evidence="10" key="1">
    <citation type="submission" date="2023-06" db="EMBL/GenBank/DDBJ databases">
        <title>Phylogenetic Diversity of Rhizobium strains.</title>
        <authorList>
            <person name="Moura F.T."/>
            <person name="Helene L.C.F."/>
            <person name="Hungria M."/>
        </authorList>
    </citation>
    <scope>NUCLEOTIDE SEQUENCE</scope>
    <source>
        <strain evidence="10">CCGE526</strain>
    </source>
</reference>
<dbReference type="Gene3D" id="1.20.1250.20">
    <property type="entry name" value="MFS general substrate transporter like domains"/>
    <property type="match status" value="2"/>
</dbReference>
<dbReference type="Proteomes" id="UP001172645">
    <property type="component" value="Unassembled WGS sequence"/>
</dbReference>
<dbReference type="InterPro" id="IPR036259">
    <property type="entry name" value="MFS_trans_sf"/>
</dbReference>
<evidence type="ECO:0000256" key="2">
    <source>
        <dbReference type="ARBA" id="ARBA00022448"/>
    </source>
</evidence>
<dbReference type="PANTHER" id="PTHR43528:SF7">
    <property type="entry name" value="MFS TRANSPORTER"/>
    <property type="match status" value="1"/>
</dbReference>
<accession>A0ABT7K6L8</accession>
<feature type="domain" description="Major facilitator superfamily (MFS) profile" evidence="9">
    <location>
        <begin position="30"/>
        <end position="440"/>
    </location>
</feature>
<evidence type="ECO:0000256" key="5">
    <source>
        <dbReference type="ARBA" id="ARBA00022847"/>
    </source>
</evidence>
<dbReference type="EMBL" id="JARFYM010000055">
    <property type="protein sequence ID" value="MDL2403655.1"/>
    <property type="molecule type" value="Genomic_DNA"/>
</dbReference>
<keyword evidence="7 8" id="KW-0472">Membrane</keyword>
<evidence type="ECO:0000313" key="10">
    <source>
        <dbReference type="EMBL" id="MDL2403655.1"/>
    </source>
</evidence>
<proteinExistence type="predicted"/>
<gene>
    <name evidence="10" type="ORF">PY649_32805</name>
</gene>
<evidence type="ECO:0000256" key="7">
    <source>
        <dbReference type="ARBA" id="ARBA00023136"/>
    </source>
</evidence>
<evidence type="ECO:0000313" key="11">
    <source>
        <dbReference type="Proteomes" id="UP001172645"/>
    </source>
</evidence>
<keyword evidence="5" id="KW-0769">Symport</keyword>
<feature type="transmembrane region" description="Helical" evidence="8">
    <location>
        <begin position="103"/>
        <end position="121"/>
    </location>
</feature>
<feature type="transmembrane region" description="Helical" evidence="8">
    <location>
        <begin position="64"/>
        <end position="83"/>
    </location>
</feature>
<feature type="transmembrane region" description="Helical" evidence="8">
    <location>
        <begin position="295"/>
        <end position="316"/>
    </location>
</feature>
<keyword evidence="2" id="KW-0813">Transport</keyword>
<protein>
    <submittedName>
        <fullName evidence="10">MFS transporter</fullName>
    </submittedName>
</protein>
<dbReference type="Pfam" id="PF07690">
    <property type="entry name" value="MFS_1"/>
    <property type="match status" value="1"/>
</dbReference>
<comment type="subcellular location">
    <subcellularLocation>
        <location evidence="1">Cell membrane</location>
        <topology evidence="1">Multi-pass membrane protein</topology>
    </subcellularLocation>
</comment>
<evidence type="ECO:0000256" key="4">
    <source>
        <dbReference type="ARBA" id="ARBA00022692"/>
    </source>
</evidence>
<dbReference type="PANTHER" id="PTHR43528">
    <property type="entry name" value="ALPHA-KETOGLUTARATE PERMEASE"/>
    <property type="match status" value="1"/>
</dbReference>
<dbReference type="InterPro" id="IPR020846">
    <property type="entry name" value="MFS_dom"/>
</dbReference>
<evidence type="ECO:0000259" key="9">
    <source>
        <dbReference type="PROSITE" id="PS50850"/>
    </source>
</evidence>
<dbReference type="RefSeq" id="WP_285873125.1">
    <property type="nucleotide sequence ID" value="NZ_JARFYM010000055.1"/>
</dbReference>
<keyword evidence="6 8" id="KW-1133">Transmembrane helix</keyword>
<keyword evidence="11" id="KW-1185">Reference proteome</keyword>
<keyword evidence="4 8" id="KW-0812">Transmembrane</keyword>
<keyword evidence="3" id="KW-1003">Cell membrane</keyword>
<feature type="transmembrane region" description="Helical" evidence="8">
    <location>
        <begin position="203"/>
        <end position="222"/>
    </location>
</feature>
<feature type="transmembrane region" description="Helical" evidence="8">
    <location>
        <begin position="391"/>
        <end position="410"/>
    </location>
</feature>
<feature type="transmembrane region" description="Helical" evidence="8">
    <location>
        <begin position="417"/>
        <end position="435"/>
    </location>
</feature>
<sequence length="445" mass="47541">MTFVNRAPLQDNPNSAWQDFPAGRERLILMLLLAAAGGALEFYDFVIFIFLADVIGTLFFPPGLAPGFVTLQTFGIFATGYIFRPLGGVVLAHFGDLFGRKRVFAFSILLMALSTLAVAFLPTYRTIGYAAPISLVLLRMLQGIAIGGEVPGAWTFVAEHVSVRRMGIGCALVGVGLNLGTIMGLATTAAVTALLSPDDVLSYGWRLPFLLGGVFGVIGVYLRKRLRETPIFSALRAQKLLVLELPLGVVIRDYPAGIFVSIICTWILSAVIVVFTLMIPTILQQLHHVGREQALLASVIGTISLTIGVIIAGAILDRIGPAKLFVLGGLLLAIGDTMLYAAEWIDGRYIDGISAVVGLLAGAVIGAVPVTMVRCFPPPVRFTGVSFSYNISYALCGGLTPVLVAVFLTLGLAPHVYYLAFISVLGIALGIYLLVFPEIIANERL</sequence>
<organism evidence="10 11">
    <name type="scientific">Rhizobium mayense</name>
    <dbReference type="NCBI Taxonomy" id="1312184"/>
    <lineage>
        <taxon>Bacteria</taxon>
        <taxon>Pseudomonadati</taxon>
        <taxon>Pseudomonadota</taxon>
        <taxon>Alphaproteobacteria</taxon>
        <taxon>Hyphomicrobiales</taxon>
        <taxon>Rhizobiaceae</taxon>
        <taxon>Rhizobium/Agrobacterium group</taxon>
        <taxon>Rhizobium</taxon>
    </lineage>
</organism>
<evidence type="ECO:0000256" key="1">
    <source>
        <dbReference type="ARBA" id="ARBA00004651"/>
    </source>
</evidence>
<name>A0ABT7K6L8_9HYPH</name>
<feature type="transmembrane region" description="Helical" evidence="8">
    <location>
        <begin position="257"/>
        <end position="283"/>
    </location>
</feature>
<evidence type="ECO:0000256" key="3">
    <source>
        <dbReference type="ARBA" id="ARBA00022475"/>
    </source>
</evidence>
<evidence type="ECO:0000256" key="6">
    <source>
        <dbReference type="ARBA" id="ARBA00022989"/>
    </source>
</evidence>